<name>A0A813WLB1_ADIRI</name>
<dbReference type="PRINTS" id="PR00339">
    <property type="entry name" value="PCNACYCLIN"/>
</dbReference>
<dbReference type="GO" id="GO:0006275">
    <property type="term" value="P:regulation of DNA replication"/>
    <property type="evidence" value="ECO:0007669"/>
    <property type="project" value="InterPro"/>
</dbReference>
<dbReference type="Pfam" id="PF00705">
    <property type="entry name" value="PCNA_N"/>
    <property type="match status" value="1"/>
</dbReference>
<keyword evidence="10 14" id="KW-0472">Membrane</keyword>
<feature type="domain" description="Proliferating cell nuclear antigen PCNA N-terminal" evidence="15">
    <location>
        <begin position="1"/>
        <end position="125"/>
    </location>
</feature>
<keyword evidence="9 13" id="KW-0238">DNA-binding</keyword>
<dbReference type="InterPro" id="IPR009582">
    <property type="entry name" value="Spc2/SPCS2"/>
</dbReference>
<comment type="similarity">
    <text evidence="3">Belongs to the SPCS2 family.</text>
</comment>
<evidence type="ECO:0000256" key="9">
    <source>
        <dbReference type="ARBA" id="ARBA00023125"/>
    </source>
</evidence>
<keyword evidence="5 14" id="KW-0812">Transmembrane</keyword>
<dbReference type="NCBIfam" id="TIGR00590">
    <property type="entry name" value="pcna"/>
    <property type="match status" value="1"/>
</dbReference>
<dbReference type="EMBL" id="CAJNOJ010000024">
    <property type="protein sequence ID" value="CAF0863077.1"/>
    <property type="molecule type" value="Genomic_DNA"/>
</dbReference>
<gene>
    <name evidence="17" type="ORF">EDS130_LOCUS7914</name>
</gene>
<evidence type="ECO:0000256" key="11">
    <source>
        <dbReference type="ARBA" id="ARBA00023242"/>
    </source>
</evidence>
<keyword evidence="11 12" id="KW-0539">Nucleus</keyword>
<evidence type="ECO:0000256" key="12">
    <source>
        <dbReference type="RuleBase" id="RU000641"/>
    </source>
</evidence>
<dbReference type="PANTHER" id="PTHR11352:SF0">
    <property type="entry name" value="PROLIFERATING CELL NUCLEAR ANTIGEN"/>
    <property type="match status" value="1"/>
</dbReference>
<dbReference type="SUPFAM" id="SSF55979">
    <property type="entry name" value="DNA clamp"/>
    <property type="match status" value="2"/>
</dbReference>
<dbReference type="GO" id="GO:0005787">
    <property type="term" value="C:signal peptidase complex"/>
    <property type="evidence" value="ECO:0007669"/>
    <property type="project" value="InterPro"/>
</dbReference>
<dbReference type="PROSITE" id="PS01251">
    <property type="entry name" value="PCNA_1"/>
    <property type="match status" value="1"/>
</dbReference>
<feature type="transmembrane region" description="Helical" evidence="14">
    <location>
        <begin position="327"/>
        <end position="348"/>
    </location>
</feature>
<proteinExistence type="inferred from homology"/>
<comment type="similarity">
    <text evidence="4 13">Belongs to the PCNA family.</text>
</comment>
<feature type="transmembrane region" description="Helical" evidence="14">
    <location>
        <begin position="302"/>
        <end position="321"/>
    </location>
</feature>
<dbReference type="InterPro" id="IPR022659">
    <property type="entry name" value="Pr_cel_nuc_antig_CS"/>
</dbReference>
<dbReference type="HAMAP" id="MF_00317">
    <property type="entry name" value="DNApol_clamp_arch"/>
    <property type="match status" value="1"/>
</dbReference>
<evidence type="ECO:0000313" key="18">
    <source>
        <dbReference type="Proteomes" id="UP000663852"/>
    </source>
</evidence>
<dbReference type="PROSITE" id="PS00293">
    <property type="entry name" value="PCNA_2"/>
    <property type="match status" value="1"/>
</dbReference>
<dbReference type="GO" id="GO:0030337">
    <property type="term" value="F:DNA polymerase processivity factor activity"/>
    <property type="evidence" value="ECO:0007669"/>
    <property type="project" value="InterPro"/>
</dbReference>
<evidence type="ECO:0000256" key="13">
    <source>
        <dbReference type="RuleBase" id="RU003671"/>
    </source>
</evidence>
<feature type="domain" description="Proliferating cell nuclear antigen PCNA C-terminal" evidence="16">
    <location>
        <begin position="127"/>
        <end position="249"/>
    </location>
</feature>
<evidence type="ECO:0000256" key="14">
    <source>
        <dbReference type="SAM" id="Phobius"/>
    </source>
</evidence>
<sequence length="442" mass="49938">MFEARLLHGSIFAKVIEGLRELVNEATWECSGNGITLQAMDSSHVALVSLVMRSEGFESYRCDRNMSLGISLVSMSKVLKTMGKDDSLTIRVNDDSDSIIIAMESQNQDKFADYELRLMDLDSEHLGIPDTDYSCAIKMPSSEFSRICRDMSIMGDSVLICTTKEGVKFSAKGDLGQGSIRLVQTTNIEKEEEAVIIEMKEAVALTFAVRYLSMFCKAAPLSPQVGLSLSEDTPLMCEFKIAEMGHINYNERYSGVTTADKPIKVNKWETNAVKNALDDACKKYFKETLNFSEDYKLMDGRLYISFIACLFSGYALIYDWLNPFPKSRAILILCVIAYFILMGILTFYMQFIEHGKFYTGKLVDRAGVDPVSRCTVSSKLKKYDDKYQLTLDYNDGTDKTTKSLKKSIGNYFDENGVLCYDRFTADIRKMYDEARLNARKAK</sequence>
<evidence type="ECO:0000256" key="10">
    <source>
        <dbReference type="ARBA" id="ARBA00023136"/>
    </source>
</evidence>
<keyword evidence="6 13" id="KW-0235">DNA replication</keyword>
<evidence type="ECO:0000256" key="7">
    <source>
        <dbReference type="ARBA" id="ARBA00022824"/>
    </source>
</evidence>
<dbReference type="InterPro" id="IPR022648">
    <property type="entry name" value="Pr_cel_nuc_antig_N"/>
</dbReference>
<dbReference type="CDD" id="cd00577">
    <property type="entry name" value="PCNA"/>
    <property type="match status" value="1"/>
</dbReference>
<evidence type="ECO:0000256" key="1">
    <source>
        <dbReference type="ARBA" id="ARBA00004123"/>
    </source>
</evidence>
<dbReference type="PANTHER" id="PTHR11352">
    <property type="entry name" value="PROLIFERATING CELL NUCLEAR ANTIGEN"/>
    <property type="match status" value="1"/>
</dbReference>
<evidence type="ECO:0000256" key="6">
    <source>
        <dbReference type="ARBA" id="ARBA00022705"/>
    </source>
</evidence>
<dbReference type="AlphaFoldDB" id="A0A813WLB1"/>
<dbReference type="GO" id="GO:0043626">
    <property type="term" value="C:PCNA complex"/>
    <property type="evidence" value="ECO:0007669"/>
    <property type="project" value="TreeGrafter"/>
</dbReference>
<dbReference type="Proteomes" id="UP000663852">
    <property type="component" value="Unassembled WGS sequence"/>
</dbReference>
<evidence type="ECO:0000256" key="3">
    <source>
        <dbReference type="ARBA" id="ARBA00007324"/>
    </source>
</evidence>
<dbReference type="Pfam" id="PF02747">
    <property type="entry name" value="PCNA_C"/>
    <property type="match status" value="1"/>
</dbReference>
<evidence type="ECO:0000256" key="2">
    <source>
        <dbReference type="ARBA" id="ARBA00004477"/>
    </source>
</evidence>
<comment type="subcellular location">
    <subcellularLocation>
        <location evidence="2">Endoplasmic reticulum membrane</location>
        <topology evidence="2">Multi-pass membrane protein</topology>
    </subcellularLocation>
    <subcellularLocation>
        <location evidence="1 12">Nucleus</location>
    </subcellularLocation>
</comment>
<dbReference type="GO" id="GO:0006465">
    <property type="term" value="P:signal peptide processing"/>
    <property type="evidence" value="ECO:0007669"/>
    <property type="project" value="InterPro"/>
</dbReference>
<keyword evidence="8 14" id="KW-1133">Transmembrane helix</keyword>
<evidence type="ECO:0000259" key="16">
    <source>
        <dbReference type="Pfam" id="PF02747"/>
    </source>
</evidence>
<evidence type="ECO:0000256" key="5">
    <source>
        <dbReference type="ARBA" id="ARBA00022692"/>
    </source>
</evidence>
<keyword evidence="7" id="KW-0256">Endoplasmic reticulum</keyword>
<dbReference type="InterPro" id="IPR022649">
    <property type="entry name" value="Pr_cel_nuc_antig_C"/>
</dbReference>
<dbReference type="GO" id="GO:0006298">
    <property type="term" value="P:mismatch repair"/>
    <property type="evidence" value="ECO:0007669"/>
    <property type="project" value="TreeGrafter"/>
</dbReference>
<comment type="caution">
    <text evidence="17">The sequence shown here is derived from an EMBL/GenBank/DDBJ whole genome shotgun (WGS) entry which is preliminary data.</text>
</comment>
<evidence type="ECO:0000313" key="17">
    <source>
        <dbReference type="EMBL" id="CAF0863077.1"/>
    </source>
</evidence>
<dbReference type="InterPro" id="IPR000730">
    <property type="entry name" value="Pr_cel_nuc_antig"/>
</dbReference>
<dbReference type="GO" id="GO:0003677">
    <property type="term" value="F:DNA binding"/>
    <property type="evidence" value="ECO:0007669"/>
    <property type="project" value="UniProtKB-KW"/>
</dbReference>
<accession>A0A813WLB1</accession>
<dbReference type="OrthoDB" id="534348at2759"/>
<organism evidence="17 18">
    <name type="scientific">Adineta ricciae</name>
    <name type="common">Rotifer</name>
    <dbReference type="NCBI Taxonomy" id="249248"/>
    <lineage>
        <taxon>Eukaryota</taxon>
        <taxon>Metazoa</taxon>
        <taxon>Spiralia</taxon>
        <taxon>Gnathifera</taxon>
        <taxon>Rotifera</taxon>
        <taxon>Eurotatoria</taxon>
        <taxon>Bdelloidea</taxon>
        <taxon>Adinetida</taxon>
        <taxon>Adinetidae</taxon>
        <taxon>Adineta</taxon>
    </lineage>
</organism>
<evidence type="ECO:0000259" key="15">
    <source>
        <dbReference type="Pfam" id="PF00705"/>
    </source>
</evidence>
<dbReference type="Gene3D" id="3.70.10.10">
    <property type="match status" value="1"/>
</dbReference>
<dbReference type="GO" id="GO:0019985">
    <property type="term" value="P:translesion synthesis"/>
    <property type="evidence" value="ECO:0007669"/>
    <property type="project" value="TreeGrafter"/>
</dbReference>
<dbReference type="GO" id="GO:0006272">
    <property type="term" value="P:leading strand elongation"/>
    <property type="evidence" value="ECO:0007669"/>
    <property type="project" value="TreeGrafter"/>
</dbReference>
<evidence type="ECO:0000256" key="4">
    <source>
        <dbReference type="ARBA" id="ARBA00010462"/>
    </source>
</evidence>
<reference evidence="17" key="1">
    <citation type="submission" date="2021-02" db="EMBL/GenBank/DDBJ databases">
        <authorList>
            <person name="Nowell W R."/>
        </authorList>
    </citation>
    <scope>NUCLEOTIDE SEQUENCE</scope>
</reference>
<dbReference type="FunFam" id="3.70.10.10:FF:000001">
    <property type="entry name" value="Proliferating cell nuclear antigen"/>
    <property type="match status" value="1"/>
</dbReference>
<dbReference type="Pfam" id="PF06703">
    <property type="entry name" value="SPC25"/>
    <property type="match status" value="1"/>
</dbReference>
<evidence type="ECO:0000256" key="8">
    <source>
        <dbReference type="ARBA" id="ARBA00022989"/>
    </source>
</evidence>
<protein>
    <recommendedName>
        <fullName evidence="12">DNA sliding clamp PCNA</fullName>
    </recommendedName>
</protein>
<dbReference type="InterPro" id="IPR046938">
    <property type="entry name" value="DNA_clamp_sf"/>
</dbReference>
<comment type="function">
    <text evidence="12">This protein is an auxiliary protein of DNA polymerase delta and is involved in the control of eukaryotic DNA replication by increasing the polymerase's processivity during elongation of the leading strand.</text>
</comment>